<dbReference type="PANTHER" id="PTHR45958:SF6">
    <property type="entry name" value="U-BOX DOMAIN-CONTAINING PROTEIN 43"/>
    <property type="match status" value="1"/>
</dbReference>
<organism evidence="7 8">
    <name type="scientific">Cucumis melo var. makuwa</name>
    <name type="common">Oriental melon</name>
    <dbReference type="NCBI Taxonomy" id="1194695"/>
    <lineage>
        <taxon>Eukaryota</taxon>
        <taxon>Viridiplantae</taxon>
        <taxon>Streptophyta</taxon>
        <taxon>Embryophyta</taxon>
        <taxon>Tracheophyta</taxon>
        <taxon>Spermatophyta</taxon>
        <taxon>Magnoliopsida</taxon>
        <taxon>eudicotyledons</taxon>
        <taxon>Gunneridae</taxon>
        <taxon>Pentapetalae</taxon>
        <taxon>rosids</taxon>
        <taxon>fabids</taxon>
        <taxon>Cucurbitales</taxon>
        <taxon>Cucurbitaceae</taxon>
        <taxon>Benincaseae</taxon>
        <taxon>Cucumis</taxon>
    </lineage>
</organism>
<accession>A0A5A7T682</accession>
<dbReference type="SUPFAM" id="SSF57850">
    <property type="entry name" value="RING/U-box"/>
    <property type="match status" value="1"/>
</dbReference>
<keyword evidence="4" id="KW-0808">Transferase</keyword>
<feature type="domain" description="U-box" evidence="6">
    <location>
        <begin position="51"/>
        <end position="130"/>
    </location>
</feature>
<dbReference type="Gene3D" id="1.25.10.10">
    <property type="entry name" value="Leucine-rich Repeat Variant"/>
    <property type="match status" value="1"/>
</dbReference>
<dbReference type="GO" id="GO:0061630">
    <property type="term" value="F:ubiquitin protein ligase activity"/>
    <property type="evidence" value="ECO:0007669"/>
    <property type="project" value="UniProtKB-EC"/>
</dbReference>
<proteinExistence type="predicted"/>
<evidence type="ECO:0000256" key="3">
    <source>
        <dbReference type="ARBA" id="ARBA00012483"/>
    </source>
</evidence>
<reference evidence="7 8" key="1">
    <citation type="submission" date="2019-08" db="EMBL/GenBank/DDBJ databases">
        <title>Draft genome sequences of two oriental melons (Cucumis melo L. var makuwa).</title>
        <authorList>
            <person name="Kwon S.-Y."/>
        </authorList>
    </citation>
    <scope>NUCLEOTIDE SEQUENCE [LARGE SCALE GENOMIC DNA]</scope>
    <source>
        <strain evidence="8">cv. SW 3</strain>
        <tissue evidence="7">Leaf</tissue>
    </source>
</reference>
<sequence length="402" mass="45822">MCLLLASPATRDHDWVVAIADRMAESWDGSYEDSGSVSDESSYYARLHIEPIYDSFLCPLTKQVMRDPVTIESGQTFERAAIEMWFNECKESRRRPICPMTLKELKSTELNPSIALRNTIEEWTARNEAVQLDKARKSLNLGSPENETLGSLKYVQHVCQKGLSRHIARNAGLIPMIVSLLKSTSRKVQFRALETLRIVAQEDSECKEMLAEGDTLHTVVKFLRHERSKEKEEAVALLYELSKSEALCEEIGSVNGAILILVGMSSSKSENITTVENADRTLENLEVCENNIRQMAEYGRLRPLLTQILEESQEANISCRCLYAGEDPTNRKYFPECCTSPLPLILRYLDMKETCLVETDNNQIPGKAEFWSPIEEKFTRTLGNWRKFVPLEECFNLEYLSL</sequence>
<dbReference type="PROSITE" id="PS51698">
    <property type="entry name" value="U_BOX"/>
    <property type="match status" value="1"/>
</dbReference>
<keyword evidence="5" id="KW-0677">Repeat</keyword>
<dbReference type="Pfam" id="PF04564">
    <property type="entry name" value="U-box"/>
    <property type="match status" value="1"/>
</dbReference>
<evidence type="ECO:0000259" key="6">
    <source>
        <dbReference type="PROSITE" id="PS51698"/>
    </source>
</evidence>
<dbReference type="InterPro" id="IPR016024">
    <property type="entry name" value="ARM-type_fold"/>
</dbReference>
<dbReference type="InterPro" id="IPR000225">
    <property type="entry name" value="Armadillo"/>
</dbReference>
<dbReference type="Proteomes" id="UP000321393">
    <property type="component" value="Unassembled WGS sequence"/>
</dbReference>
<protein>
    <recommendedName>
        <fullName evidence="3">RING-type E3 ubiquitin transferase</fullName>
        <ecNumber evidence="3">2.3.2.27</ecNumber>
    </recommendedName>
</protein>
<dbReference type="EMBL" id="SSTE01018697">
    <property type="protein sequence ID" value="KAA0038443.1"/>
    <property type="molecule type" value="Genomic_DNA"/>
</dbReference>
<evidence type="ECO:0000256" key="1">
    <source>
        <dbReference type="ARBA" id="ARBA00000900"/>
    </source>
</evidence>
<dbReference type="OrthoDB" id="1710819at2759"/>
<evidence type="ECO:0000313" key="7">
    <source>
        <dbReference type="EMBL" id="KAA0038443.1"/>
    </source>
</evidence>
<dbReference type="Gene3D" id="3.30.40.10">
    <property type="entry name" value="Zinc/RING finger domain, C3HC4 (zinc finger)"/>
    <property type="match status" value="1"/>
</dbReference>
<dbReference type="UniPathway" id="UPA00143"/>
<evidence type="ECO:0000256" key="4">
    <source>
        <dbReference type="ARBA" id="ARBA00022679"/>
    </source>
</evidence>
<evidence type="ECO:0000313" key="8">
    <source>
        <dbReference type="Proteomes" id="UP000321393"/>
    </source>
</evidence>
<dbReference type="CDD" id="cd16664">
    <property type="entry name" value="RING-Ubox_PUB"/>
    <property type="match status" value="1"/>
</dbReference>
<dbReference type="InterPro" id="IPR003613">
    <property type="entry name" value="Ubox_domain"/>
</dbReference>
<dbReference type="InterPro" id="IPR011989">
    <property type="entry name" value="ARM-like"/>
</dbReference>
<dbReference type="SUPFAM" id="SSF48371">
    <property type="entry name" value="ARM repeat"/>
    <property type="match status" value="1"/>
</dbReference>
<name>A0A5A7T682_CUCMM</name>
<dbReference type="SMART" id="SM00185">
    <property type="entry name" value="ARM"/>
    <property type="match status" value="2"/>
</dbReference>
<dbReference type="SMART" id="SM00504">
    <property type="entry name" value="Ubox"/>
    <property type="match status" value="1"/>
</dbReference>
<dbReference type="GO" id="GO:0016567">
    <property type="term" value="P:protein ubiquitination"/>
    <property type="evidence" value="ECO:0007669"/>
    <property type="project" value="UniProtKB-UniPathway"/>
</dbReference>
<comment type="catalytic activity">
    <reaction evidence="1">
        <text>S-ubiquitinyl-[E2 ubiquitin-conjugating enzyme]-L-cysteine + [acceptor protein]-L-lysine = [E2 ubiquitin-conjugating enzyme]-L-cysteine + N(6)-ubiquitinyl-[acceptor protein]-L-lysine.</text>
        <dbReference type="EC" id="2.3.2.27"/>
    </reaction>
</comment>
<dbReference type="PANTHER" id="PTHR45958">
    <property type="entry name" value="RING-TYPE E3 UBIQUITIN TRANSFERASE"/>
    <property type="match status" value="1"/>
</dbReference>
<dbReference type="InterPro" id="IPR045210">
    <property type="entry name" value="RING-Ubox_PUB"/>
</dbReference>
<comment type="caution">
    <text evidence="7">The sequence shown here is derived from an EMBL/GenBank/DDBJ whole genome shotgun (WGS) entry which is preliminary data.</text>
</comment>
<dbReference type="AlphaFoldDB" id="A0A5A7T682"/>
<gene>
    <name evidence="7" type="ORF">E6C27_scaffold119G00090</name>
</gene>
<dbReference type="EC" id="2.3.2.27" evidence="3"/>
<comment type="pathway">
    <text evidence="2">Protein modification; protein ubiquitination.</text>
</comment>
<dbReference type="InterPro" id="IPR013083">
    <property type="entry name" value="Znf_RING/FYVE/PHD"/>
</dbReference>
<evidence type="ECO:0000256" key="2">
    <source>
        <dbReference type="ARBA" id="ARBA00004906"/>
    </source>
</evidence>
<evidence type="ECO:0000256" key="5">
    <source>
        <dbReference type="ARBA" id="ARBA00022737"/>
    </source>
</evidence>
<dbReference type="InterPro" id="IPR052608">
    <property type="entry name" value="U-box_domain_protein"/>
</dbReference>